<gene>
    <name evidence="3" type="ORF">SAMN05444581_101536</name>
</gene>
<dbReference type="GO" id="GO:0016853">
    <property type="term" value="F:isomerase activity"/>
    <property type="evidence" value="ECO:0007669"/>
    <property type="project" value="UniProtKB-KW"/>
</dbReference>
<keyword evidence="3" id="KW-0413">Isomerase</keyword>
<dbReference type="CDD" id="cd02966">
    <property type="entry name" value="TlpA_like_family"/>
    <property type="match status" value="1"/>
</dbReference>
<dbReference type="PANTHER" id="PTHR42852:SF13">
    <property type="entry name" value="PROTEIN DIPZ"/>
    <property type="match status" value="1"/>
</dbReference>
<dbReference type="SUPFAM" id="SSF52833">
    <property type="entry name" value="Thioredoxin-like"/>
    <property type="match status" value="1"/>
</dbReference>
<dbReference type="PANTHER" id="PTHR42852">
    <property type="entry name" value="THIOL:DISULFIDE INTERCHANGE PROTEIN DSBE"/>
    <property type="match status" value="1"/>
</dbReference>
<reference evidence="3 4" key="1">
    <citation type="submission" date="2016-10" db="EMBL/GenBank/DDBJ databases">
        <authorList>
            <person name="de Groot N.N."/>
        </authorList>
    </citation>
    <scope>NUCLEOTIDE SEQUENCE [LARGE SCALE GENOMIC DNA]</scope>
    <source>
        <strain evidence="3 4">NE2</strain>
    </source>
</reference>
<organism evidence="3 4">
    <name type="scientific">Methylocapsa palsarum</name>
    <dbReference type="NCBI Taxonomy" id="1612308"/>
    <lineage>
        <taxon>Bacteria</taxon>
        <taxon>Pseudomonadati</taxon>
        <taxon>Pseudomonadota</taxon>
        <taxon>Alphaproteobacteria</taxon>
        <taxon>Hyphomicrobiales</taxon>
        <taxon>Beijerinckiaceae</taxon>
        <taxon>Methylocapsa</taxon>
    </lineage>
</organism>
<dbReference type="GO" id="GO:0016491">
    <property type="term" value="F:oxidoreductase activity"/>
    <property type="evidence" value="ECO:0007669"/>
    <property type="project" value="InterPro"/>
</dbReference>
<dbReference type="InterPro" id="IPR013766">
    <property type="entry name" value="Thioredoxin_domain"/>
</dbReference>
<dbReference type="InterPro" id="IPR050553">
    <property type="entry name" value="Thioredoxin_ResA/DsbE_sf"/>
</dbReference>
<dbReference type="PROSITE" id="PS51352">
    <property type="entry name" value="THIOREDOXIN_2"/>
    <property type="match status" value="1"/>
</dbReference>
<name>A0A1I3WGA6_9HYPH</name>
<feature type="transmembrane region" description="Helical" evidence="1">
    <location>
        <begin position="20"/>
        <end position="42"/>
    </location>
</feature>
<dbReference type="Proteomes" id="UP000198755">
    <property type="component" value="Unassembled WGS sequence"/>
</dbReference>
<keyword evidence="1" id="KW-0472">Membrane</keyword>
<dbReference type="OrthoDB" id="9799347at2"/>
<dbReference type="InterPro" id="IPR013740">
    <property type="entry name" value="Redoxin"/>
</dbReference>
<dbReference type="InterPro" id="IPR036249">
    <property type="entry name" value="Thioredoxin-like_sf"/>
</dbReference>
<dbReference type="Gene3D" id="3.40.30.10">
    <property type="entry name" value="Glutaredoxin"/>
    <property type="match status" value="1"/>
</dbReference>
<evidence type="ECO:0000259" key="2">
    <source>
        <dbReference type="PROSITE" id="PS51352"/>
    </source>
</evidence>
<dbReference type="Pfam" id="PF08534">
    <property type="entry name" value="Redoxin"/>
    <property type="match status" value="1"/>
</dbReference>
<evidence type="ECO:0000313" key="4">
    <source>
        <dbReference type="Proteomes" id="UP000198755"/>
    </source>
</evidence>
<dbReference type="AlphaFoldDB" id="A0A1I3WGA6"/>
<keyword evidence="4" id="KW-1185">Reference proteome</keyword>
<dbReference type="RefSeq" id="WP_091677609.1">
    <property type="nucleotide sequence ID" value="NZ_FOSN01000001.1"/>
</dbReference>
<feature type="domain" description="Thioredoxin" evidence="2">
    <location>
        <begin position="85"/>
        <end position="231"/>
    </location>
</feature>
<keyword evidence="1" id="KW-0812">Transmembrane</keyword>
<dbReference type="STRING" id="1612308.SAMN05444581_101536"/>
<evidence type="ECO:0000256" key="1">
    <source>
        <dbReference type="SAM" id="Phobius"/>
    </source>
</evidence>
<keyword evidence="1" id="KW-1133">Transmembrane helix</keyword>
<protein>
    <submittedName>
        <fullName evidence="3">Thiol-disulfide isomerase or thioredoxin</fullName>
    </submittedName>
</protein>
<accession>A0A1I3WGA6</accession>
<dbReference type="EMBL" id="FOSN01000001">
    <property type="protein sequence ID" value="SFK05486.1"/>
    <property type="molecule type" value="Genomic_DNA"/>
</dbReference>
<evidence type="ECO:0000313" key="3">
    <source>
        <dbReference type="EMBL" id="SFK05486.1"/>
    </source>
</evidence>
<dbReference type="NCBIfam" id="NF047696">
    <property type="entry name" value="ThlDiSintTplARhiz"/>
    <property type="match status" value="1"/>
</dbReference>
<sequence>MTQDFSGKDSPDKDKAVLGFARRLAVPFGLAAALIAAGLLYATRTPGGKEGTEGAASTGDCYGSAEKTARLQGLVHGEIAALNLVKQPKPLPILKFAAPDGAPIGLAAFRGKVVLFNLWATWCVPCRKEMPALDRLQGLVGDDAFAVAAVNIDTSRLEKPKAFLTEIGVKNLGYYADRSGDLFQALKQAGKVIGLPTTILIDGNGCELGTMAGPAQWDSEEAIALLKAAKT</sequence>
<proteinExistence type="predicted"/>